<dbReference type="PANTHER" id="PTHR35796">
    <property type="entry name" value="HYPOTHETICAL CYTOSOLIC PROTEIN"/>
    <property type="match status" value="1"/>
</dbReference>
<dbReference type="PANTHER" id="PTHR35796:SF3">
    <property type="entry name" value="BHLH DOMAIN-CONTAINING PROTEIN"/>
    <property type="match status" value="1"/>
</dbReference>
<evidence type="ECO:0000313" key="2">
    <source>
        <dbReference type="EMBL" id="KAJ0402107.1"/>
    </source>
</evidence>
<protein>
    <recommendedName>
        <fullName evidence="4">M96 mating-specific protein family</fullName>
    </recommendedName>
</protein>
<gene>
    <name evidence="2" type="ORF">P43SY_006804</name>
</gene>
<reference evidence="2" key="1">
    <citation type="submission" date="2021-12" db="EMBL/GenBank/DDBJ databases">
        <title>Prjna785345.</title>
        <authorList>
            <person name="Rujirawat T."/>
            <person name="Krajaejun T."/>
        </authorList>
    </citation>
    <scope>NUCLEOTIDE SEQUENCE</scope>
    <source>
        <strain evidence="2">Pi057C3</strain>
    </source>
</reference>
<keyword evidence="3" id="KW-1185">Reference proteome</keyword>
<accession>A0AAD5M4V3</accession>
<sequence>MNVPTSSPSPSPSPWTELQEDPETLRAALAMVDSDWDPLALLGLETTSESGGSGGSDGDAELDDLASLLDTGDDPGEETATATKKRRRNRRREEVLYLRDKVSELEANLQAIKNDKLLGRRQWNGGPASQQQQQALVASIWVDLATRQYRERQKAEFENVKLRAKLEVQVKVARDLIRLIQRAQRQEDEITLPSSKRLCVPMEHRATTEAEQLSQLEQLFLMTDERLAPLSSRRGATPASMMAPHREVNVSEVSPECVGIEMLASWVLPFTVADVKQAVWKYHDRTAEGRRVCSFREVAEVRGEDTIISQFVVSAIVDGTTNEVHGRQMVKRFDVSEDCGVFVTNMAVTEESFVLTTFAGADVSEETWLRVSRVAIESETAPAPGTALTRIESLRRVFIRRRQDGDVSASDDSSTMVAMATGAMEREKTGRRVGALTEFMLRVVAEELTWKQQSIESTLLLAPKI</sequence>
<name>A0AAD5M4V3_PYTIN</name>
<organism evidence="2 3">
    <name type="scientific">Pythium insidiosum</name>
    <name type="common">Pythiosis disease agent</name>
    <dbReference type="NCBI Taxonomy" id="114742"/>
    <lineage>
        <taxon>Eukaryota</taxon>
        <taxon>Sar</taxon>
        <taxon>Stramenopiles</taxon>
        <taxon>Oomycota</taxon>
        <taxon>Peronosporomycetes</taxon>
        <taxon>Pythiales</taxon>
        <taxon>Pythiaceae</taxon>
        <taxon>Pythium</taxon>
    </lineage>
</organism>
<evidence type="ECO:0000256" key="1">
    <source>
        <dbReference type="SAM" id="MobiDB-lite"/>
    </source>
</evidence>
<dbReference type="AlphaFoldDB" id="A0AAD5M4V3"/>
<feature type="region of interest" description="Disordered" evidence="1">
    <location>
        <begin position="43"/>
        <end position="90"/>
    </location>
</feature>
<evidence type="ECO:0000313" key="3">
    <source>
        <dbReference type="Proteomes" id="UP001209570"/>
    </source>
</evidence>
<dbReference type="Proteomes" id="UP001209570">
    <property type="component" value="Unassembled WGS sequence"/>
</dbReference>
<dbReference type="EMBL" id="JAKCXM010000111">
    <property type="protein sequence ID" value="KAJ0402107.1"/>
    <property type="molecule type" value="Genomic_DNA"/>
</dbReference>
<proteinExistence type="predicted"/>
<comment type="caution">
    <text evidence="2">The sequence shown here is derived from an EMBL/GenBank/DDBJ whole genome shotgun (WGS) entry which is preliminary data.</text>
</comment>
<evidence type="ECO:0008006" key="4">
    <source>
        <dbReference type="Google" id="ProtNLM"/>
    </source>
</evidence>